<protein>
    <recommendedName>
        <fullName evidence="1">F-box domain-containing protein</fullName>
    </recommendedName>
</protein>
<evidence type="ECO:0000313" key="2">
    <source>
        <dbReference type="EMBL" id="TVU01579.1"/>
    </source>
</evidence>
<dbReference type="SUPFAM" id="SSF52047">
    <property type="entry name" value="RNI-like"/>
    <property type="match status" value="1"/>
</dbReference>
<dbReference type="Gramene" id="TVU01579">
    <property type="protein sequence ID" value="TVU01579"/>
    <property type="gene ID" value="EJB05_52951"/>
</dbReference>
<gene>
    <name evidence="2" type="ORF">EJB05_52951</name>
</gene>
<dbReference type="Pfam" id="PF00646">
    <property type="entry name" value="F-box"/>
    <property type="match status" value="1"/>
</dbReference>
<dbReference type="InterPro" id="IPR036047">
    <property type="entry name" value="F-box-like_dom_sf"/>
</dbReference>
<accession>A0A5J9SRJ8</accession>
<dbReference type="InterPro" id="IPR001810">
    <property type="entry name" value="F-box_dom"/>
</dbReference>
<feature type="non-terminal residue" evidence="2">
    <location>
        <position position="1"/>
    </location>
</feature>
<dbReference type="InterPro" id="IPR055302">
    <property type="entry name" value="F-box_dom-containing"/>
</dbReference>
<keyword evidence="3" id="KW-1185">Reference proteome</keyword>
<dbReference type="InterPro" id="IPR006566">
    <property type="entry name" value="FBD"/>
</dbReference>
<evidence type="ECO:0000313" key="3">
    <source>
        <dbReference type="Proteomes" id="UP000324897"/>
    </source>
</evidence>
<reference evidence="2 3" key="1">
    <citation type="journal article" date="2019" name="Sci. Rep.">
        <title>A high-quality genome of Eragrostis curvula grass provides insights into Poaceae evolution and supports new strategies to enhance forage quality.</title>
        <authorList>
            <person name="Carballo J."/>
            <person name="Santos B.A.C.M."/>
            <person name="Zappacosta D."/>
            <person name="Garbus I."/>
            <person name="Selva J.P."/>
            <person name="Gallo C.A."/>
            <person name="Diaz A."/>
            <person name="Albertini E."/>
            <person name="Caccamo M."/>
            <person name="Echenique V."/>
        </authorList>
    </citation>
    <scope>NUCLEOTIDE SEQUENCE [LARGE SCALE GENOMIC DNA]</scope>
    <source>
        <strain evidence="3">cv. Victoria</strain>
        <tissue evidence="2">Leaf</tissue>
    </source>
</reference>
<dbReference type="Gene3D" id="3.80.10.10">
    <property type="entry name" value="Ribonuclease Inhibitor"/>
    <property type="match status" value="1"/>
</dbReference>
<sequence length="466" mass="53994">MAADHHGDRLSDLPDAILVSILSLLRIDEAARCSVLATRWRHLFPSTLLDFNAFLPQPRNVIDAVESILAAHPTARVRSFSASRINFRGKGDPSAGGWLQKLARRGVQELSLDFDYDFSGMPQIPASLFACASLTRLETKRCTFPKAPASPLLALARLTEIKLFYCQISDSLLRATLSQCTALERLKMNGMRKCRRVQIRSPSLKVLQVDGDFDELSLSKDNPRRGVRLKILHAPKLEVLGYLSLSFHAMEIGKTSFTEDHILVETLMPSLKTLAIEVSYKTKGYINWVMQLLKVFPCIETLFIKVHCSGRTLHYYLYLIIISRNFRLRLLKFICYLQSNWKHAQSAAPDSWDVLTYIPCVDDHLEKVVFEIYTGHKWQRNMAKFLHRRSRFLKTMEFHCINYNDNKDDPSDVEWSRKQQELLSLESRASRECRFFFYKYGLFLYLSNYHSMGYKKNYHRCKFHEV</sequence>
<organism evidence="2 3">
    <name type="scientific">Eragrostis curvula</name>
    <name type="common">weeping love grass</name>
    <dbReference type="NCBI Taxonomy" id="38414"/>
    <lineage>
        <taxon>Eukaryota</taxon>
        <taxon>Viridiplantae</taxon>
        <taxon>Streptophyta</taxon>
        <taxon>Embryophyta</taxon>
        <taxon>Tracheophyta</taxon>
        <taxon>Spermatophyta</taxon>
        <taxon>Magnoliopsida</taxon>
        <taxon>Liliopsida</taxon>
        <taxon>Poales</taxon>
        <taxon>Poaceae</taxon>
        <taxon>PACMAD clade</taxon>
        <taxon>Chloridoideae</taxon>
        <taxon>Eragrostideae</taxon>
        <taxon>Eragrostidinae</taxon>
        <taxon>Eragrostis</taxon>
    </lineage>
</organism>
<dbReference type="InterPro" id="IPR053781">
    <property type="entry name" value="F-box_AtFBL13-like"/>
</dbReference>
<dbReference type="InterPro" id="IPR032675">
    <property type="entry name" value="LRR_dom_sf"/>
</dbReference>
<dbReference type="Proteomes" id="UP000324897">
    <property type="component" value="Unassembled WGS sequence"/>
</dbReference>
<proteinExistence type="predicted"/>
<dbReference type="InterPro" id="IPR055411">
    <property type="entry name" value="LRR_FXL15/At3g58940/PEG3-like"/>
</dbReference>
<dbReference type="EMBL" id="RWGY01000416">
    <property type="protein sequence ID" value="TVU01579.1"/>
    <property type="molecule type" value="Genomic_DNA"/>
</dbReference>
<dbReference type="PANTHER" id="PTHR32141">
    <property type="match status" value="1"/>
</dbReference>
<dbReference type="PANTHER" id="PTHR32141:SF96">
    <property type="entry name" value="OS01G0730100 PROTEIN"/>
    <property type="match status" value="1"/>
</dbReference>
<evidence type="ECO:0000259" key="1">
    <source>
        <dbReference type="PROSITE" id="PS50181"/>
    </source>
</evidence>
<dbReference type="SUPFAM" id="SSF81383">
    <property type="entry name" value="F-box domain"/>
    <property type="match status" value="1"/>
</dbReference>
<dbReference type="Pfam" id="PF08387">
    <property type="entry name" value="FBD"/>
    <property type="match status" value="1"/>
</dbReference>
<dbReference type="Pfam" id="PF24758">
    <property type="entry name" value="LRR_At5g56370"/>
    <property type="match status" value="1"/>
</dbReference>
<dbReference type="OrthoDB" id="629734at2759"/>
<dbReference type="PROSITE" id="PS50181">
    <property type="entry name" value="FBOX"/>
    <property type="match status" value="1"/>
</dbReference>
<dbReference type="CDD" id="cd22160">
    <property type="entry name" value="F-box_AtFBL13-like"/>
    <property type="match status" value="1"/>
</dbReference>
<name>A0A5J9SRJ8_9POAL</name>
<dbReference type="AlphaFoldDB" id="A0A5J9SRJ8"/>
<comment type="caution">
    <text evidence="2">The sequence shown here is derived from an EMBL/GenBank/DDBJ whole genome shotgun (WGS) entry which is preliminary data.</text>
</comment>
<feature type="domain" description="F-box" evidence="1">
    <location>
        <begin position="7"/>
        <end position="54"/>
    </location>
</feature>